<accession>A0ABW1L5J5</accession>
<evidence type="ECO:0000313" key="2">
    <source>
        <dbReference type="Proteomes" id="UP001596170"/>
    </source>
</evidence>
<sequence length="103" mass="12630">MIIFDNSREYETTYIEELIRKEGQRTSVERDILNAFMRHAYYLFHRIRDCVNTRKCRKMKPYQVRERLEDANRLSFTMSKMNMNASQLDYIITFNQKYNKAVQ</sequence>
<evidence type="ECO:0000313" key="1">
    <source>
        <dbReference type="EMBL" id="MFC6038417.1"/>
    </source>
</evidence>
<gene>
    <name evidence="1" type="ORF">ACFPYN_03010</name>
</gene>
<evidence type="ECO:0008006" key="3">
    <source>
        <dbReference type="Google" id="ProtNLM"/>
    </source>
</evidence>
<dbReference type="Proteomes" id="UP001596170">
    <property type="component" value="Unassembled WGS sequence"/>
</dbReference>
<reference evidence="2" key="1">
    <citation type="journal article" date="2019" name="Int. J. Syst. Evol. Microbiol.">
        <title>The Global Catalogue of Microorganisms (GCM) 10K type strain sequencing project: providing services to taxonomists for standard genome sequencing and annotation.</title>
        <authorList>
            <consortium name="The Broad Institute Genomics Platform"/>
            <consortium name="The Broad Institute Genome Sequencing Center for Infectious Disease"/>
            <person name="Wu L."/>
            <person name="Ma J."/>
        </authorList>
    </citation>
    <scope>NUCLEOTIDE SEQUENCE [LARGE SCALE GENOMIC DNA]</scope>
    <source>
        <strain evidence="2">CCUG 54527</strain>
    </source>
</reference>
<proteinExistence type="predicted"/>
<organism evidence="1 2">
    <name type="scientific">Paenisporosarcina macmurdoensis</name>
    <dbReference type="NCBI Taxonomy" id="212659"/>
    <lineage>
        <taxon>Bacteria</taxon>
        <taxon>Bacillati</taxon>
        <taxon>Bacillota</taxon>
        <taxon>Bacilli</taxon>
        <taxon>Bacillales</taxon>
        <taxon>Caryophanaceae</taxon>
        <taxon>Paenisporosarcina</taxon>
    </lineage>
</organism>
<protein>
    <recommendedName>
        <fullName evidence="3">Transposase</fullName>
    </recommendedName>
</protein>
<keyword evidence="2" id="KW-1185">Reference proteome</keyword>
<name>A0ABW1L5J5_9BACL</name>
<dbReference type="RefSeq" id="WP_377732434.1">
    <property type="nucleotide sequence ID" value="NZ_JBHSRI010000002.1"/>
</dbReference>
<dbReference type="EMBL" id="JBHSRI010000002">
    <property type="protein sequence ID" value="MFC6038417.1"/>
    <property type="molecule type" value="Genomic_DNA"/>
</dbReference>
<comment type="caution">
    <text evidence="1">The sequence shown here is derived from an EMBL/GenBank/DDBJ whole genome shotgun (WGS) entry which is preliminary data.</text>
</comment>